<dbReference type="AlphaFoldDB" id="A0A9Q3BPN6"/>
<dbReference type="Proteomes" id="UP000765509">
    <property type="component" value="Unassembled WGS sequence"/>
</dbReference>
<accession>A0A9Q3BPN6</accession>
<gene>
    <name evidence="1" type="ORF">O181_008300</name>
</gene>
<name>A0A9Q3BPN6_9BASI</name>
<protein>
    <submittedName>
        <fullName evidence="1">Uncharacterized protein</fullName>
    </submittedName>
</protein>
<evidence type="ECO:0000313" key="2">
    <source>
        <dbReference type="Proteomes" id="UP000765509"/>
    </source>
</evidence>
<comment type="caution">
    <text evidence="1">The sequence shown here is derived from an EMBL/GenBank/DDBJ whole genome shotgun (WGS) entry which is preliminary data.</text>
</comment>
<organism evidence="1 2">
    <name type="scientific">Austropuccinia psidii MF-1</name>
    <dbReference type="NCBI Taxonomy" id="1389203"/>
    <lineage>
        <taxon>Eukaryota</taxon>
        <taxon>Fungi</taxon>
        <taxon>Dikarya</taxon>
        <taxon>Basidiomycota</taxon>
        <taxon>Pucciniomycotina</taxon>
        <taxon>Pucciniomycetes</taxon>
        <taxon>Pucciniales</taxon>
        <taxon>Sphaerophragmiaceae</taxon>
        <taxon>Austropuccinia</taxon>
    </lineage>
</organism>
<proteinExistence type="predicted"/>
<keyword evidence="2" id="KW-1185">Reference proteome</keyword>
<evidence type="ECO:0000313" key="1">
    <source>
        <dbReference type="EMBL" id="MBW0468585.1"/>
    </source>
</evidence>
<dbReference type="EMBL" id="AVOT02001908">
    <property type="protein sequence ID" value="MBW0468585.1"/>
    <property type="molecule type" value="Genomic_DNA"/>
</dbReference>
<reference evidence="1" key="1">
    <citation type="submission" date="2021-03" db="EMBL/GenBank/DDBJ databases">
        <title>Draft genome sequence of rust myrtle Austropuccinia psidii MF-1, a brazilian biotype.</title>
        <authorList>
            <person name="Quecine M.C."/>
            <person name="Pachon D.M.R."/>
            <person name="Bonatelli M.L."/>
            <person name="Correr F.H."/>
            <person name="Franceschini L.M."/>
            <person name="Leite T.F."/>
            <person name="Margarido G.R.A."/>
            <person name="Almeida C.A."/>
            <person name="Ferrarezi J.A."/>
            <person name="Labate C.A."/>
        </authorList>
    </citation>
    <scope>NUCLEOTIDE SEQUENCE</scope>
    <source>
        <strain evidence="1">MF-1</strain>
    </source>
</reference>
<sequence>MSPNIPLTTPIESSMNVSGFKIDVGIAMAQTSGTWSIPDIYITPEISSKAKTQSRFSYEFILNPGCNPVESQEPLGKHKQPSINIPSGFQVHVGHAKWVDGG</sequence>